<accession>A0ABR5AWI3</accession>
<name>A0ABR5AWI3_BACBA</name>
<dbReference type="Proteomes" id="UP000031982">
    <property type="component" value="Unassembled WGS sequence"/>
</dbReference>
<dbReference type="PANTHER" id="PTHR43501">
    <property type="entry name" value="CYTOSOL NON-SPECIFIC DIPEPTIDASE"/>
    <property type="match status" value="1"/>
</dbReference>
<reference evidence="2 3" key="1">
    <citation type="submission" date="2015-01" db="EMBL/GenBank/DDBJ databases">
        <title>Genome Assembly of Bacillus badius MTCC 1458.</title>
        <authorList>
            <person name="Verma A."/>
            <person name="Khatri I."/>
            <person name="Mual P."/>
            <person name="Subramanian S."/>
            <person name="Krishnamurthi S."/>
        </authorList>
    </citation>
    <scope>NUCLEOTIDE SEQUENCE [LARGE SCALE GENOMIC DNA]</scope>
    <source>
        <strain evidence="2 3">MTCC 1458</strain>
    </source>
</reference>
<dbReference type="Pfam" id="PF07687">
    <property type="entry name" value="M20_dimer"/>
    <property type="match status" value="1"/>
</dbReference>
<dbReference type="Pfam" id="PF01546">
    <property type="entry name" value="Peptidase_M20"/>
    <property type="match status" value="1"/>
</dbReference>
<dbReference type="PIRSF" id="PIRSF016599">
    <property type="entry name" value="Xaa-His_dipept"/>
    <property type="match status" value="1"/>
</dbReference>
<dbReference type="CDD" id="cd03890">
    <property type="entry name" value="M20_pepD"/>
    <property type="match status" value="1"/>
</dbReference>
<dbReference type="PANTHER" id="PTHR43501:SF1">
    <property type="entry name" value="CYTOSOL NON-SPECIFIC DIPEPTIDASE"/>
    <property type="match status" value="1"/>
</dbReference>
<protein>
    <submittedName>
        <fullName evidence="2">Aminoacyl-histidine dipeptidase (Peptidase D)</fullName>
    </submittedName>
</protein>
<feature type="domain" description="Peptidase M20 dimerisation" evidence="1">
    <location>
        <begin position="208"/>
        <end position="293"/>
    </location>
</feature>
<dbReference type="Gene3D" id="3.40.630.10">
    <property type="entry name" value="Zn peptidases"/>
    <property type="match status" value="2"/>
</dbReference>
<evidence type="ECO:0000313" key="2">
    <source>
        <dbReference type="EMBL" id="KIL79114.1"/>
    </source>
</evidence>
<proteinExistence type="predicted"/>
<dbReference type="InterPro" id="IPR011650">
    <property type="entry name" value="Peptidase_M20_dimer"/>
</dbReference>
<keyword evidence="3" id="KW-1185">Reference proteome</keyword>
<dbReference type="InterPro" id="IPR001160">
    <property type="entry name" value="Peptidase_M20C"/>
</dbReference>
<dbReference type="SUPFAM" id="SSF53187">
    <property type="entry name" value="Zn-dependent exopeptidases"/>
    <property type="match status" value="1"/>
</dbReference>
<evidence type="ECO:0000313" key="3">
    <source>
        <dbReference type="Proteomes" id="UP000031982"/>
    </source>
</evidence>
<comment type="caution">
    <text evidence="2">The sequence shown here is derived from an EMBL/GenBank/DDBJ whole genome shotgun (WGS) entry which is preliminary data.</text>
</comment>
<dbReference type="InterPro" id="IPR002933">
    <property type="entry name" value="Peptidase_M20"/>
</dbReference>
<dbReference type="PRINTS" id="PR00934">
    <property type="entry name" value="XHISDIPTASE"/>
</dbReference>
<sequence length="486" mass="54375">MYKNIEELTQYSVFYYFLEVSNIPRCSGKEQKISNYLVDFARNHGLEVIQDQAMNVIIKKPATFGYEYAPTVIIHGNMDMVCEKNRKTIHDFEKDPLTLRIEGDMLYATDTTLGADSGVALAYALALLASERIPHPNLEVMITTEEKTTMNGARQIDPTLLNGSVLISIDAEEEGKFLVSSAGGVIGQYKIPILFEKPKKEMAAFQIGIGGLKGGHSGVCIDKGRGNANKLLGRVLRDFSAQFDYYIEEISGGTKVNAIPREAEATILVDTRSFEELESNIRKWNELLQIELKSSDPGVYVTCQRVEQKFTKMFSKETTEKVIAALTLMPNNVQSLSMDFPGLVESSSSLGVIITTNKTIIFESEIRSSVYSLQVEIVNQMRMLANVLNCEVAFHSEYPAWSYSPSSQIRHLCEKVYKEKYNKVAEVISTHAGIECGILVKKMDVDAICIGPDIHNIHTPSEHISISSTLRTWEYLLSILKEMNTM</sequence>
<dbReference type="RefSeq" id="WP_041113655.1">
    <property type="nucleotide sequence ID" value="NZ_JARTHD010000008.1"/>
</dbReference>
<dbReference type="NCBIfam" id="TIGR01893">
    <property type="entry name" value="aa-his-dipept"/>
    <property type="match status" value="1"/>
</dbReference>
<evidence type="ECO:0000259" key="1">
    <source>
        <dbReference type="Pfam" id="PF07687"/>
    </source>
</evidence>
<dbReference type="EMBL" id="JXLP01000005">
    <property type="protein sequence ID" value="KIL79114.1"/>
    <property type="molecule type" value="Genomic_DNA"/>
</dbReference>
<gene>
    <name evidence="2" type="ORF">SD77_3915</name>
</gene>
<organism evidence="2 3">
    <name type="scientific">Bacillus badius</name>
    <dbReference type="NCBI Taxonomy" id="1455"/>
    <lineage>
        <taxon>Bacteria</taxon>
        <taxon>Bacillati</taxon>
        <taxon>Bacillota</taxon>
        <taxon>Bacilli</taxon>
        <taxon>Bacillales</taxon>
        <taxon>Bacillaceae</taxon>
        <taxon>Pseudobacillus</taxon>
    </lineage>
</organism>